<reference evidence="2 3" key="1">
    <citation type="journal article" date="2013" name="Genome Announc.">
        <title>Draft Genome Sequence of Sphingobium ummariense Strain RL-3, a Hexachlorocyclohexane-Degrading Bacterium.</title>
        <authorList>
            <person name="Kohli P."/>
            <person name="Dua A."/>
            <person name="Sangwan N."/>
            <person name="Oldach P."/>
            <person name="Khurana J.P."/>
            <person name="Lal R."/>
        </authorList>
    </citation>
    <scope>NUCLEOTIDE SEQUENCE [LARGE SCALE GENOMIC DNA]</scope>
    <source>
        <strain evidence="2 3">RL-3</strain>
    </source>
</reference>
<organism evidence="2 3">
    <name type="scientific">Sphingobium ummariense RL-3</name>
    <dbReference type="NCBI Taxonomy" id="1346791"/>
    <lineage>
        <taxon>Bacteria</taxon>
        <taxon>Pseudomonadati</taxon>
        <taxon>Pseudomonadota</taxon>
        <taxon>Alphaproteobacteria</taxon>
        <taxon>Sphingomonadales</taxon>
        <taxon>Sphingomonadaceae</taxon>
        <taxon>Sphingobium</taxon>
    </lineage>
</organism>
<evidence type="ECO:0008006" key="4">
    <source>
        <dbReference type="Google" id="ProtNLM"/>
    </source>
</evidence>
<proteinExistence type="predicted"/>
<dbReference type="PATRIC" id="fig|1346791.3.peg.1136"/>
<accession>T0KI58</accession>
<evidence type="ECO:0000313" key="2">
    <source>
        <dbReference type="EMBL" id="EQB33073.1"/>
    </source>
</evidence>
<dbReference type="Proteomes" id="UP000015523">
    <property type="component" value="Unassembled WGS sequence"/>
</dbReference>
<keyword evidence="3" id="KW-1185">Reference proteome</keyword>
<gene>
    <name evidence="2" type="ORF">M529_05960</name>
</gene>
<feature type="chain" id="PRO_5004566121" description="Tetratricopeptide repeat protein" evidence="1">
    <location>
        <begin position="22"/>
        <end position="125"/>
    </location>
</feature>
<dbReference type="AlphaFoldDB" id="T0KI58"/>
<comment type="caution">
    <text evidence="2">The sequence shown here is derived from an EMBL/GenBank/DDBJ whole genome shotgun (WGS) entry which is preliminary data.</text>
</comment>
<dbReference type="InterPro" id="IPR011990">
    <property type="entry name" value="TPR-like_helical_dom_sf"/>
</dbReference>
<dbReference type="Gene3D" id="1.25.40.10">
    <property type="entry name" value="Tetratricopeptide repeat domain"/>
    <property type="match status" value="1"/>
</dbReference>
<feature type="signal peptide" evidence="1">
    <location>
        <begin position="1"/>
        <end position="21"/>
    </location>
</feature>
<dbReference type="EMBL" id="AUWY01000048">
    <property type="protein sequence ID" value="EQB33073.1"/>
    <property type="molecule type" value="Genomic_DNA"/>
</dbReference>
<dbReference type="STRING" id="1346791.M529_05960"/>
<keyword evidence="1" id="KW-0732">Signal</keyword>
<evidence type="ECO:0000313" key="3">
    <source>
        <dbReference type="Proteomes" id="UP000015523"/>
    </source>
</evidence>
<dbReference type="SUPFAM" id="SSF48452">
    <property type="entry name" value="TPR-like"/>
    <property type="match status" value="1"/>
</dbReference>
<evidence type="ECO:0000256" key="1">
    <source>
        <dbReference type="SAM" id="SignalP"/>
    </source>
</evidence>
<name>T0KI58_9SPHN</name>
<sequence length="125" mass="13125">MRKMAMVIGFAFAAAPAIALAQPQQAVSSSDGRLAAASLQAGDFENAVKVLNADRIIDSASDPARLINLGNAYAGMGRMKEARAYYSAARAAPDMTLALADGSEASSRQIAIRAMERLSPSYAMR</sequence>
<dbReference type="OrthoDB" id="92543at2"/>
<protein>
    <recommendedName>
        <fullName evidence="4">Tetratricopeptide repeat protein</fullName>
    </recommendedName>
</protein>